<dbReference type="PANTHER" id="PTHR34352:SF1">
    <property type="entry name" value="PROTEIN YHFA"/>
    <property type="match status" value="1"/>
</dbReference>
<dbReference type="PANTHER" id="PTHR34352">
    <property type="entry name" value="PROTEIN YHFA"/>
    <property type="match status" value="1"/>
</dbReference>
<evidence type="ECO:0000313" key="2">
    <source>
        <dbReference type="Proteomes" id="UP000694480"/>
    </source>
</evidence>
<dbReference type="Pfam" id="PF02566">
    <property type="entry name" value="OsmC"/>
    <property type="match status" value="1"/>
</dbReference>
<name>A0A930YUT5_9FLAO</name>
<proteinExistence type="predicted"/>
<dbReference type="InterPro" id="IPR015946">
    <property type="entry name" value="KH_dom-like_a/b"/>
</dbReference>
<dbReference type="Gene3D" id="3.30.300.20">
    <property type="match status" value="1"/>
</dbReference>
<protein>
    <submittedName>
        <fullName evidence="1">OsmC family protein</fullName>
    </submittedName>
</protein>
<dbReference type="InterPro" id="IPR003718">
    <property type="entry name" value="OsmC/Ohr_fam"/>
</dbReference>
<reference evidence="1" key="1">
    <citation type="submission" date="2020-11" db="EMBL/GenBank/DDBJ databases">
        <title>Genome seq and assembly of Planobacterium sp.</title>
        <authorList>
            <person name="Chhetri G."/>
        </authorList>
    </citation>
    <scope>NUCLEOTIDE SEQUENCE</scope>
    <source>
        <strain evidence="1">GCR5</strain>
    </source>
</reference>
<sequence>MKIQLNRVNDQYLFECTNSQGNSILLDNTSQPNAKGVSPMESVLMAVAACSGIDIISILQKQRQSISSFSAQVEAERVAEEQAKPFRSIEVQFFLEGQVDPQKAWRAAELSFAKYCSVSKTLEPKVHVGFKVVVNGAQVLEQ</sequence>
<dbReference type="AlphaFoldDB" id="A0A930YUT5"/>
<evidence type="ECO:0000313" key="1">
    <source>
        <dbReference type="EMBL" id="MBF5026755.1"/>
    </source>
</evidence>
<keyword evidence="2" id="KW-1185">Reference proteome</keyword>
<dbReference type="SUPFAM" id="SSF82784">
    <property type="entry name" value="OsmC-like"/>
    <property type="match status" value="1"/>
</dbReference>
<comment type="caution">
    <text evidence="1">The sequence shown here is derived from an EMBL/GenBank/DDBJ whole genome shotgun (WGS) entry which is preliminary data.</text>
</comment>
<dbReference type="Proteomes" id="UP000694480">
    <property type="component" value="Unassembled WGS sequence"/>
</dbReference>
<dbReference type="InterPro" id="IPR036102">
    <property type="entry name" value="OsmC/Ohrsf"/>
</dbReference>
<organism evidence="1 2">
    <name type="scientific">Planobacterium oryzisoli</name>
    <dbReference type="NCBI Taxonomy" id="2771435"/>
    <lineage>
        <taxon>Bacteria</taxon>
        <taxon>Pseudomonadati</taxon>
        <taxon>Bacteroidota</taxon>
        <taxon>Flavobacteriia</taxon>
        <taxon>Flavobacteriales</taxon>
        <taxon>Weeksellaceae</taxon>
        <taxon>Chryseobacterium group</taxon>
        <taxon>Chryseobacterium</taxon>
    </lineage>
</organism>
<dbReference type="EMBL" id="JADKYY010000003">
    <property type="protein sequence ID" value="MBF5026755.1"/>
    <property type="molecule type" value="Genomic_DNA"/>
</dbReference>
<gene>
    <name evidence="1" type="ORF">IC612_02955</name>
</gene>
<accession>A0A930YUT5</accession>
<dbReference type="RefSeq" id="WP_194738689.1">
    <property type="nucleotide sequence ID" value="NZ_JADKYY010000003.1"/>
</dbReference>